<name>I2FNK0_USTHO</name>
<feature type="compositionally biased region" description="Basic and acidic residues" evidence="1">
    <location>
        <begin position="343"/>
        <end position="374"/>
    </location>
</feature>
<protein>
    <submittedName>
        <fullName evidence="2">Uncharacterized protein</fullName>
    </submittedName>
</protein>
<proteinExistence type="predicted"/>
<evidence type="ECO:0000313" key="2">
    <source>
        <dbReference type="EMBL" id="CCF48493.1"/>
    </source>
</evidence>
<keyword evidence="3" id="KW-1185">Reference proteome</keyword>
<gene>
    <name evidence="2" type="ORF">UHOR_03249</name>
</gene>
<dbReference type="Proteomes" id="UP000006174">
    <property type="component" value="Unassembled WGS sequence"/>
</dbReference>
<comment type="caution">
    <text evidence="2">The sequence shown here is derived from an EMBL/GenBank/DDBJ whole genome shotgun (WGS) entry which is preliminary data.</text>
</comment>
<dbReference type="AlphaFoldDB" id="I2FNK0"/>
<feature type="region of interest" description="Disordered" evidence="1">
    <location>
        <begin position="211"/>
        <end position="235"/>
    </location>
</feature>
<feature type="region of interest" description="Disordered" evidence="1">
    <location>
        <begin position="269"/>
        <end position="374"/>
    </location>
</feature>
<evidence type="ECO:0000256" key="1">
    <source>
        <dbReference type="SAM" id="MobiDB-lite"/>
    </source>
</evidence>
<organism evidence="2 3">
    <name type="scientific">Ustilago hordei</name>
    <name type="common">Barley covered smut fungus</name>
    <dbReference type="NCBI Taxonomy" id="120017"/>
    <lineage>
        <taxon>Eukaryota</taxon>
        <taxon>Fungi</taxon>
        <taxon>Dikarya</taxon>
        <taxon>Basidiomycota</taxon>
        <taxon>Ustilaginomycotina</taxon>
        <taxon>Ustilaginomycetes</taxon>
        <taxon>Ustilaginales</taxon>
        <taxon>Ustilaginaceae</taxon>
        <taxon>Ustilago</taxon>
    </lineage>
</organism>
<dbReference type="eggNOG" id="ENOG502RE34">
    <property type="taxonomic scope" value="Eukaryota"/>
</dbReference>
<sequence length="605" mass="69446">MVLHGHQELWIASPDVERYEERTISNIENDEVPVLTVGIGGLVGAPFFLRAGKQGFPDGVTVVTQSEKGRETESRYDAEPDLVYKHRDLYDNIRRRNHFWTFEREDWIFGSVKILVVQVLPRTIDKGFDGKGFIFVIRLACIEPAMMQALCADERLLQRLNNLSLTSPRRDTHIPTSWSTRLDASRSSSTAPALADFYFDPLEAARRAREFRRGKAQPRALPFTSATQPPNRGTRRGVLADVLEDEFMPPINDETAQKAESPEAIQITDSEEEDEQIRQPRYVQQPLQIQQPRHTADLFEDSSDDDKTDDESLAAGVRNKDDEGDDDDDDDDAPLTNLIKRSTSADDKDEERPSTLRRRASEGQARDRTRVAADRRSLDNDDELFDDANFNADVTGFEEPRRRSSRLLAKQKKIVLVKPTFNEKMLELVRLHWRRPTGELLAENEAAEIVVADNPRELARIAAENEEMLQKTQQEREEDKKHRDEHESNPEEYIPVNQIPVYIKLIAGGDAEEPIRRSGLEEHHAVGDEEIDVAEPQPTRKRVKDGNFFSITFIDQELQRRWLNMVNFKLAKTAWFQKVQHEAAVRSRQHAKQALKIARKLCDRT</sequence>
<dbReference type="EMBL" id="CAGI01000135">
    <property type="protein sequence ID" value="CCF48493.1"/>
    <property type="molecule type" value="Genomic_DNA"/>
</dbReference>
<evidence type="ECO:0000313" key="3">
    <source>
        <dbReference type="Proteomes" id="UP000006174"/>
    </source>
</evidence>
<feature type="compositionally biased region" description="Acidic residues" evidence="1">
    <location>
        <begin position="322"/>
        <end position="333"/>
    </location>
</feature>
<feature type="compositionally biased region" description="Acidic residues" evidence="1">
    <location>
        <begin position="298"/>
        <end position="312"/>
    </location>
</feature>
<reference evidence="2 3" key="1">
    <citation type="journal article" date="2012" name="Plant Cell">
        <title>Genome comparison of barley and maize smut fungi reveals targeted loss of RNA silencing components and species-specific presence of transposable elements.</title>
        <authorList>
            <person name="Laurie J.D."/>
            <person name="Ali S."/>
            <person name="Linning R."/>
            <person name="Mannhaupt G."/>
            <person name="Wong P."/>
            <person name="Gueldener U."/>
            <person name="Muensterkoetter M."/>
            <person name="Moore R."/>
            <person name="Kahmann R."/>
            <person name="Bakkeren G."/>
            <person name="Schirawski J."/>
        </authorList>
    </citation>
    <scope>NUCLEOTIDE SEQUENCE [LARGE SCALE GENOMIC DNA]</scope>
    <source>
        <strain evidence="3">Uh4875-4</strain>
    </source>
</reference>
<dbReference type="HOGENOM" id="CLU_451433_0_0_1"/>
<feature type="compositionally biased region" description="Basic and acidic residues" evidence="1">
    <location>
        <begin position="473"/>
        <end position="489"/>
    </location>
</feature>
<accession>I2FNK0</accession>
<feature type="region of interest" description="Disordered" evidence="1">
    <location>
        <begin position="469"/>
        <end position="491"/>
    </location>
</feature>
<dbReference type="OrthoDB" id="2547420at2759"/>